<dbReference type="EMBL" id="CM037156">
    <property type="protein sequence ID" value="KAH7838451.1"/>
    <property type="molecule type" value="Genomic_DNA"/>
</dbReference>
<organism evidence="1 2">
    <name type="scientific">Vaccinium darrowii</name>
    <dbReference type="NCBI Taxonomy" id="229202"/>
    <lineage>
        <taxon>Eukaryota</taxon>
        <taxon>Viridiplantae</taxon>
        <taxon>Streptophyta</taxon>
        <taxon>Embryophyta</taxon>
        <taxon>Tracheophyta</taxon>
        <taxon>Spermatophyta</taxon>
        <taxon>Magnoliopsida</taxon>
        <taxon>eudicotyledons</taxon>
        <taxon>Gunneridae</taxon>
        <taxon>Pentapetalae</taxon>
        <taxon>asterids</taxon>
        <taxon>Ericales</taxon>
        <taxon>Ericaceae</taxon>
        <taxon>Vaccinioideae</taxon>
        <taxon>Vaccinieae</taxon>
        <taxon>Vaccinium</taxon>
    </lineage>
</organism>
<reference evidence="1 2" key="1">
    <citation type="journal article" date="2021" name="Hortic Res">
        <title>High-quality reference genome and annotation aids understanding of berry development for evergreen blueberry (Vaccinium darrowii).</title>
        <authorList>
            <person name="Yu J."/>
            <person name="Hulse-Kemp A.M."/>
            <person name="Babiker E."/>
            <person name="Staton M."/>
        </authorList>
    </citation>
    <scope>NUCLEOTIDE SEQUENCE [LARGE SCALE GENOMIC DNA]</scope>
    <source>
        <strain evidence="2">cv. NJ 8807/NJ 8810</strain>
        <tissue evidence="1">Young leaf</tissue>
    </source>
</reference>
<accession>A0ACB7XCN9</accession>
<comment type="caution">
    <text evidence="1">The sequence shown here is derived from an EMBL/GenBank/DDBJ whole genome shotgun (WGS) entry which is preliminary data.</text>
</comment>
<keyword evidence="2" id="KW-1185">Reference proteome</keyword>
<evidence type="ECO:0000313" key="1">
    <source>
        <dbReference type="EMBL" id="KAH7838451.1"/>
    </source>
</evidence>
<gene>
    <name evidence="1" type="ORF">Vadar_026555</name>
</gene>
<name>A0ACB7XCN9_9ERIC</name>
<sequence>MQSILNLHSNRGLPLCLSGITHPFSLTKEMADHDRRREAMKKQKGGLLVVNYDMGIVRSHERILEEIREADDQVEGDLVAADLMHDLIYYMILASPAKAA</sequence>
<proteinExistence type="predicted"/>
<dbReference type="Proteomes" id="UP000828048">
    <property type="component" value="Chromosome 6"/>
</dbReference>
<protein>
    <submittedName>
        <fullName evidence="1">Uncharacterized protein</fullName>
    </submittedName>
</protein>
<evidence type="ECO:0000313" key="2">
    <source>
        <dbReference type="Proteomes" id="UP000828048"/>
    </source>
</evidence>